<accession>A0A235BPL5</accession>
<keyword evidence="1 2" id="KW-0808">Transferase</keyword>
<dbReference type="GO" id="GO:0016780">
    <property type="term" value="F:phosphotransferase activity, for other substituted phosphate groups"/>
    <property type="evidence" value="ECO:0007669"/>
    <property type="project" value="InterPro"/>
</dbReference>
<dbReference type="InterPro" id="IPR000462">
    <property type="entry name" value="CDP-OH_P_trans"/>
</dbReference>
<keyword evidence="3" id="KW-0812">Transmembrane</keyword>
<dbReference type="EMBL" id="NOZQ01000182">
    <property type="protein sequence ID" value="OYD14450.1"/>
    <property type="molecule type" value="Genomic_DNA"/>
</dbReference>
<dbReference type="Proteomes" id="UP000215215">
    <property type="component" value="Unassembled WGS sequence"/>
</dbReference>
<proteinExistence type="inferred from homology"/>
<dbReference type="PROSITE" id="PS00379">
    <property type="entry name" value="CDP_ALCOHOL_P_TRANSF"/>
    <property type="match status" value="1"/>
</dbReference>
<comment type="similarity">
    <text evidence="2">Belongs to the CDP-alcohol phosphatidyltransferase class-I family.</text>
</comment>
<protein>
    <recommendedName>
        <fullName evidence="7">CDP-alcohol phosphatidyltransferase</fullName>
    </recommendedName>
</protein>
<evidence type="ECO:0000256" key="2">
    <source>
        <dbReference type="RuleBase" id="RU003750"/>
    </source>
</evidence>
<dbReference type="Gene3D" id="1.20.120.1760">
    <property type="match status" value="1"/>
</dbReference>
<reference evidence="4 6" key="1">
    <citation type="submission" date="2017-07" db="EMBL/GenBank/DDBJ databases">
        <title>Recovery of genomes from metagenomes via a dereplication, aggregation, and scoring strategy.</title>
        <authorList>
            <person name="Sieber C.M."/>
            <person name="Probst A.J."/>
            <person name="Sharrar A."/>
            <person name="Thomas B.C."/>
            <person name="Hess M."/>
            <person name="Tringe S.G."/>
            <person name="Banfield J.F."/>
        </authorList>
    </citation>
    <scope>NUCLEOTIDE SEQUENCE [LARGE SCALE GENOMIC DNA]</scope>
    <source>
        <strain evidence="4">JGI_Cruoil_03_44_89</strain>
    </source>
</reference>
<evidence type="ECO:0000313" key="5">
    <source>
        <dbReference type="EMBL" id="OYD14450.1"/>
    </source>
</evidence>
<comment type="caution">
    <text evidence="4">The sequence shown here is derived from an EMBL/GenBank/DDBJ whole genome shotgun (WGS) entry which is preliminary data.</text>
</comment>
<gene>
    <name evidence="5" type="ORF">CH333_07900</name>
    <name evidence="4" type="ORF">CH333_08915</name>
</gene>
<dbReference type="GO" id="GO:0008654">
    <property type="term" value="P:phospholipid biosynthetic process"/>
    <property type="evidence" value="ECO:0007669"/>
    <property type="project" value="InterPro"/>
</dbReference>
<evidence type="ECO:0008006" key="7">
    <source>
        <dbReference type="Google" id="ProtNLM"/>
    </source>
</evidence>
<keyword evidence="3" id="KW-1133">Transmembrane helix</keyword>
<evidence type="ECO:0000313" key="6">
    <source>
        <dbReference type="Proteomes" id="UP000215215"/>
    </source>
</evidence>
<feature type="transmembrane region" description="Helical" evidence="3">
    <location>
        <begin position="29"/>
        <end position="47"/>
    </location>
</feature>
<feature type="transmembrane region" description="Helical" evidence="3">
    <location>
        <begin position="111"/>
        <end position="131"/>
    </location>
</feature>
<dbReference type="EMBL" id="NOZQ01000203">
    <property type="protein sequence ID" value="OYD14132.1"/>
    <property type="molecule type" value="Genomic_DNA"/>
</dbReference>
<evidence type="ECO:0000256" key="3">
    <source>
        <dbReference type="SAM" id="Phobius"/>
    </source>
</evidence>
<evidence type="ECO:0000313" key="4">
    <source>
        <dbReference type="EMBL" id="OYD14132.1"/>
    </source>
</evidence>
<feature type="transmembrane region" description="Helical" evidence="3">
    <location>
        <begin position="151"/>
        <end position="180"/>
    </location>
</feature>
<keyword evidence="3" id="KW-0472">Membrane</keyword>
<dbReference type="InterPro" id="IPR043130">
    <property type="entry name" value="CDP-OH_PTrfase_TM_dom"/>
</dbReference>
<evidence type="ECO:0000256" key="1">
    <source>
        <dbReference type="ARBA" id="ARBA00022679"/>
    </source>
</evidence>
<name>A0A235BPL5_UNCW3</name>
<sequence>MDTERFKSNGRNLLSPLTRFLAGRNVPPNLLTVCGLVLSISSVFFYARGGFRLAAIILAVGGLFDVLDGDVARREGRVSDKGAYLDSNLDRVSEFAPLFGILLYYMKNTPFFASLTVILMFGSIMVSYAKARAEGLGIECKVGFADRPFRVIFLIIGSLCGPKVFTAFLVLLIVAVYATFLRRMAYSFRKL</sequence>
<dbReference type="InterPro" id="IPR048254">
    <property type="entry name" value="CDP_ALCOHOL_P_TRANSF_CS"/>
</dbReference>
<organism evidence="4 6">
    <name type="scientific">candidate division WOR-3 bacterium JGI_Cruoil_03_44_89</name>
    <dbReference type="NCBI Taxonomy" id="1973748"/>
    <lineage>
        <taxon>Bacteria</taxon>
        <taxon>Bacteria division WOR-3</taxon>
    </lineage>
</organism>
<dbReference type="Pfam" id="PF01066">
    <property type="entry name" value="CDP-OH_P_transf"/>
    <property type="match status" value="1"/>
</dbReference>
<dbReference type="GO" id="GO:0016020">
    <property type="term" value="C:membrane"/>
    <property type="evidence" value="ECO:0007669"/>
    <property type="project" value="InterPro"/>
</dbReference>
<dbReference type="AlphaFoldDB" id="A0A235BPL5"/>